<organism evidence="3 4">
    <name type="scientific">Scardovia wiggsiae F0424</name>
    <dbReference type="NCBI Taxonomy" id="857290"/>
    <lineage>
        <taxon>Bacteria</taxon>
        <taxon>Bacillati</taxon>
        <taxon>Actinomycetota</taxon>
        <taxon>Actinomycetes</taxon>
        <taxon>Bifidobacteriales</taxon>
        <taxon>Bifidobacteriaceae</taxon>
        <taxon>Scardovia</taxon>
    </lineage>
</organism>
<reference evidence="3 4" key="1">
    <citation type="submission" date="2012-01" db="EMBL/GenBank/DDBJ databases">
        <title>The Genome Sequence of Scardovia wiggsiae F0424.</title>
        <authorList>
            <consortium name="The Broad Institute Genome Sequencing Platform"/>
            <person name="Earl A."/>
            <person name="Ward D."/>
            <person name="Feldgarden M."/>
            <person name="Gevers D."/>
            <person name="Izard J."/>
            <person name="Ganesan A."/>
            <person name="Baranova O.V."/>
            <person name="Blanton J.M."/>
            <person name="Tanner A.C."/>
            <person name="Mathney J."/>
            <person name="Dewhirst F.E."/>
            <person name="Young S.K."/>
            <person name="Zeng Q."/>
            <person name="Gargeya S."/>
            <person name="Fitzgerald M."/>
            <person name="Haas B."/>
            <person name="Abouelleil A."/>
            <person name="Alvarado L."/>
            <person name="Arachchi H.M."/>
            <person name="Berlin A."/>
            <person name="Chapman S.B."/>
            <person name="Gearin G."/>
            <person name="Goldberg J."/>
            <person name="Griggs A."/>
            <person name="Gujja S."/>
            <person name="Hansen M."/>
            <person name="Heiman D."/>
            <person name="Howarth C."/>
            <person name="Larimer J."/>
            <person name="Lui A."/>
            <person name="MacDonald P.J.P."/>
            <person name="McCowen C."/>
            <person name="Montmayeur A."/>
            <person name="Murphy C."/>
            <person name="Neiman D."/>
            <person name="Pearson M."/>
            <person name="Priest M."/>
            <person name="Roberts A."/>
            <person name="Saif S."/>
            <person name="Shea T."/>
            <person name="Sisk P."/>
            <person name="Stolte C."/>
            <person name="Sykes S."/>
            <person name="Wortman J."/>
            <person name="Nusbaum C."/>
            <person name="Birren B."/>
        </authorList>
    </citation>
    <scope>NUCLEOTIDE SEQUENCE [LARGE SCALE GENOMIC DNA]</scope>
    <source>
        <strain evidence="3 4">F0424</strain>
    </source>
</reference>
<dbReference type="Proteomes" id="UP000006415">
    <property type="component" value="Unassembled WGS sequence"/>
</dbReference>
<sequence>MKDRLLFLEGASLTSRETLTVLLADNYKVDVLSPDRFSIAAFSRLTHMLTTVDVNRSPLTYLKQLDQLLEEKDYKAILPTHEEGWLLANGKSLLSSDLLLALSESETFREVVGKIAFAELADKLGLPVPKWEYVNDLESIHLPYPYWLKADYGTAGRSVYKITSDADLKSLVKLHLLDSESWMAQQDMVGQYGQVQAVFNCGKLLAVHSSIKVGSGAGGSAAARLSIDSEVTREHIEKLGHHLKWHGGLTLDFIFLNHHFYYIECNPRMVEPANAYKAGVNFPKLLIELAQNNDSQPDISVGKPGVRTHSLLALIIGTAEKTQSRRKIWETIRLWLFKSDSDEVLTPIRKDFPSIIPLVVIAIRLLLNPKSVKKLVEHTVGHYSVAPATIKAVEQQASMKTIVNGINNFTLK</sequence>
<proteinExistence type="predicted"/>
<dbReference type="SUPFAM" id="SSF56059">
    <property type="entry name" value="Glutathione synthetase ATP-binding domain-like"/>
    <property type="match status" value="1"/>
</dbReference>
<comment type="caution">
    <text evidence="3">The sequence shown here is derived from an EMBL/GenBank/DDBJ whole genome shotgun (WGS) entry which is preliminary data.</text>
</comment>
<dbReference type="EMBL" id="AGZS01000006">
    <property type="protein sequence ID" value="EJD64664.1"/>
    <property type="molecule type" value="Genomic_DNA"/>
</dbReference>
<evidence type="ECO:0000256" key="1">
    <source>
        <dbReference type="PROSITE-ProRule" id="PRU00409"/>
    </source>
</evidence>
<gene>
    <name evidence="3" type="ORF">HMPREF9156_01159</name>
</gene>
<dbReference type="OrthoDB" id="9801162at2"/>
<keyword evidence="1" id="KW-0547">Nucleotide-binding</keyword>
<dbReference type="Gene3D" id="3.30.470.20">
    <property type="entry name" value="ATP-grasp fold, B domain"/>
    <property type="match status" value="1"/>
</dbReference>
<dbReference type="GeneID" id="97291784"/>
<dbReference type="Gene3D" id="3.30.1490.20">
    <property type="entry name" value="ATP-grasp fold, A domain"/>
    <property type="match status" value="1"/>
</dbReference>
<dbReference type="InterPro" id="IPR013815">
    <property type="entry name" value="ATP_grasp_subdomain_1"/>
</dbReference>
<evidence type="ECO:0000259" key="2">
    <source>
        <dbReference type="PROSITE" id="PS50975"/>
    </source>
</evidence>
<dbReference type="eggNOG" id="COG3919">
    <property type="taxonomic scope" value="Bacteria"/>
</dbReference>
<dbReference type="InterPro" id="IPR011761">
    <property type="entry name" value="ATP-grasp"/>
</dbReference>
<keyword evidence="1" id="KW-0067">ATP-binding</keyword>
<feature type="domain" description="ATP-grasp" evidence="2">
    <location>
        <begin position="118"/>
        <end position="291"/>
    </location>
</feature>
<protein>
    <recommendedName>
        <fullName evidence="2">ATP-grasp domain-containing protein</fullName>
    </recommendedName>
</protein>
<dbReference type="GO" id="GO:0046872">
    <property type="term" value="F:metal ion binding"/>
    <property type="evidence" value="ECO:0007669"/>
    <property type="project" value="InterPro"/>
</dbReference>
<dbReference type="RefSeq" id="WP_007148222.1">
    <property type="nucleotide sequence ID" value="NZ_AKCI01000001.1"/>
</dbReference>
<dbReference type="AlphaFoldDB" id="J0WYK4"/>
<dbReference type="PROSITE" id="PS50975">
    <property type="entry name" value="ATP_GRASP"/>
    <property type="match status" value="1"/>
</dbReference>
<evidence type="ECO:0000313" key="3">
    <source>
        <dbReference type="EMBL" id="EJD64664.1"/>
    </source>
</evidence>
<evidence type="ECO:0000313" key="4">
    <source>
        <dbReference type="Proteomes" id="UP000006415"/>
    </source>
</evidence>
<dbReference type="HOGENOM" id="CLU_040640_0_0_11"/>
<dbReference type="GO" id="GO:0005524">
    <property type="term" value="F:ATP binding"/>
    <property type="evidence" value="ECO:0007669"/>
    <property type="project" value="UniProtKB-UniRule"/>
</dbReference>
<accession>J0WYK4</accession>
<dbReference type="STRING" id="857290.HMPREF9156_01159"/>
<keyword evidence="4" id="KW-1185">Reference proteome</keyword>
<name>J0WYK4_9BIFI</name>